<keyword evidence="3" id="KW-1185">Reference proteome</keyword>
<reference evidence="2 3" key="1">
    <citation type="submission" date="2016-11" db="EMBL/GenBank/DDBJ databases">
        <title>Trade-off between light-utilization and light-protection in marine flavobacteria.</title>
        <authorList>
            <person name="Kumagai Y."/>
        </authorList>
    </citation>
    <scope>NUCLEOTIDE SEQUENCE [LARGE SCALE GENOMIC DNA]</scope>
    <source>
        <strain evidence="2 3">JCM 17109</strain>
    </source>
</reference>
<keyword evidence="1" id="KW-1133">Transmembrane helix</keyword>
<keyword evidence="1" id="KW-0472">Membrane</keyword>
<evidence type="ECO:0008006" key="4">
    <source>
        <dbReference type="Google" id="ProtNLM"/>
    </source>
</evidence>
<dbReference type="EMBL" id="MQUC01000003">
    <property type="protein sequence ID" value="PRP67838.1"/>
    <property type="molecule type" value="Genomic_DNA"/>
</dbReference>
<comment type="caution">
    <text evidence="2">The sequence shown here is derived from an EMBL/GenBank/DDBJ whole genome shotgun (WGS) entry which is preliminary data.</text>
</comment>
<dbReference type="AlphaFoldDB" id="A0A2S9WWI0"/>
<evidence type="ECO:0000256" key="1">
    <source>
        <dbReference type="SAM" id="Phobius"/>
    </source>
</evidence>
<gene>
    <name evidence="2" type="ORF">BST86_12400</name>
</gene>
<feature type="transmembrane region" description="Helical" evidence="1">
    <location>
        <begin position="84"/>
        <end position="104"/>
    </location>
</feature>
<organism evidence="2 3">
    <name type="scientific">Nonlabens agnitus</name>
    <dbReference type="NCBI Taxonomy" id="870484"/>
    <lineage>
        <taxon>Bacteria</taxon>
        <taxon>Pseudomonadati</taxon>
        <taxon>Bacteroidota</taxon>
        <taxon>Flavobacteriia</taxon>
        <taxon>Flavobacteriales</taxon>
        <taxon>Flavobacteriaceae</taxon>
        <taxon>Nonlabens</taxon>
    </lineage>
</organism>
<sequence>MKFKKKPAVWFWIVAVLLLLWNIMGLLAFLTEAVAPQLMTETFNQEQLEMYNNRPSWYMYNFAIAVFAGTFSCIMLLARKKFAVTLAIFSFLAVLISTGYTVYSGALDLVGMSDKVLFYLVFVFGFILVLFAMFATRKRWIV</sequence>
<protein>
    <recommendedName>
        <fullName evidence="4">Sugar transporter</fullName>
    </recommendedName>
</protein>
<accession>A0A2S9WWI0</accession>
<evidence type="ECO:0000313" key="3">
    <source>
        <dbReference type="Proteomes" id="UP000239532"/>
    </source>
</evidence>
<feature type="transmembrane region" description="Helical" evidence="1">
    <location>
        <begin position="116"/>
        <end position="136"/>
    </location>
</feature>
<keyword evidence="1" id="KW-0812">Transmembrane</keyword>
<dbReference type="OrthoDB" id="1143964at2"/>
<dbReference type="RefSeq" id="WP_105983538.1">
    <property type="nucleotide sequence ID" value="NZ_MQUC01000003.1"/>
</dbReference>
<name>A0A2S9WWI0_9FLAO</name>
<dbReference type="Proteomes" id="UP000239532">
    <property type="component" value="Unassembled WGS sequence"/>
</dbReference>
<evidence type="ECO:0000313" key="2">
    <source>
        <dbReference type="EMBL" id="PRP67838.1"/>
    </source>
</evidence>
<feature type="transmembrane region" description="Helical" evidence="1">
    <location>
        <begin position="57"/>
        <end position="77"/>
    </location>
</feature>
<proteinExistence type="predicted"/>